<protein>
    <submittedName>
        <fullName evidence="8">Histidine kinase</fullName>
    </submittedName>
</protein>
<name>A0ABQ3GKY9_9MICC</name>
<keyword evidence="3" id="KW-0902">Two-component regulatory system</keyword>
<evidence type="ECO:0000256" key="4">
    <source>
        <dbReference type="SAM" id="MobiDB-lite"/>
    </source>
</evidence>
<organism evidence="8 9">
    <name type="scientific">Zhihengliuella salsuginis</name>
    <dbReference type="NCBI Taxonomy" id="578222"/>
    <lineage>
        <taxon>Bacteria</taxon>
        <taxon>Bacillati</taxon>
        <taxon>Actinomycetota</taxon>
        <taxon>Actinomycetes</taxon>
        <taxon>Micrococcales</taxon>
        <taxon>Micrococcaceae</taxon>
        <taxon>Zhihengliuella</taxon>
    </lineage>
</organism>
<feature type="transmembrane region" description="Helical" evidence="5">
    <location>
        <begin position="213"/>
        <end position="237"/>
    </location>
</feature>
<reference evidence="9" key="1">
    <citation type="journal article" date="2019" name="Int. J. Syst. Evol. Microbiol.">
        <title>The Global Catalogue of Microorganisms (GCM) 10K type strain sequencing project: providing services to taxonomists for standard genome sequencing and annotation.</title>
        <authorList>
            <consortium name="The Broad Institute Genomics Platform"/>
            <consortium name="The Broad Institute Genome Sequencing Center for Infectious Disease"/>
            <person name="Wu L."/>
            <person name="Ma J."/>
        </authorList>
    </citation>
    <scope>NUCLEOTIDE SEQUENCE [LARGE SCALE GENOMIC DNA]</scope>
    <source>
        <strain evidence="9">KCTC 19466</strain>
    </source>
</reference>
<feature type="domain" description="Phage shock protein PspC N-terminal" evidence="7">
    <location>
        <begin position="20"/>
        <end position="73"/>
    </location>
</feature>
<sequence>MSTTDLPADTAGPPAGRPDLLRSESRIIAGVCSGLAAHLGTGARTIRVLMVLLALAGGAGLFLYAWLWVLVPSQTDAQRSAEALGAGRRRGLAETMRELPRPAFGENPAGSAVRHVLVGAAFLLAGLLLFAQVSGLDFAWQLIWPAVLITAGAVLVWMQIDAGRSRAAAVADAEHDDGARPRRWSMWLRLAAGLVLVVAGLILLVAQSLTVEALWAGALVSFVVLAGLVFVLLPWGLRFWRDYTTERASRVRAAERADIAAHLHDSVLQTLALIQKRAGDEAHVIRLARAQERELRQWLYADYDVEPSNVGEAIKAEAAELEAHYPAQIDIVTVGALDGGTGQDALVAAAREAMLNAAKHAGGVVSVYVEGRRPANGPAAIEVFVRDRGTGFDPDDVAEDRLGVRESIVGRMRRHGGTASIRSGENGTEVALKLEFGEGQARSAPSAEPGEDEDGS</sequence>
<dbReference type="EMBL" id="BMXK01000018">
    <property type="protein sequence ID" value="GHD13446.1"/>
    <property type="molecule type" value="Genomic_DNA"/>
</dbReference>
<dbReference type="Pfam" id="PF02518">
    <property type="entry name" value="HATPase_c"/>
    <property type="match status" value="1"/>
</dbReference>
<dbReference type="InterPro" id="IPR007168">
    <property type="entry name" value="Phageshock_PspC_N"/>
</dbReference>
<dbReference type="InterPro" id="IPR050482">
    <property type="entry name" value="Sensor_HK_TwoCompSys"/>
</dbReference>
<dbReference type="InterPro" id="IPR003594">
    <property type="entry name" value="HATPase_dom"/>
</dbReference>
<proteinExistence type="predicted"/>
<feature type="transmembrane region" description="Helical" evidence="5">
    <location>
        <begin position="138"/>
        <end position="158"/>
    </location>
</feature>
<feature type="domain" description="Histidine kinase/HSP90-like ATPase" evidence="6">
    <location>
        <begin position="343"/>
        <end position="436"/>
    </location>
</feature>
<gene>
    <name evidence="8" type="ORF">GCM10008096_29640</name>
</gene>
<evidence type="ECO:0000313" key="8">
    <source>
        <dbReference type="EMBL" id="GHD13446.1"/>
    </source>
</evidence>
<evidence type="ECO:0000256" key="2">
    <source>
        <dbReference type="ARBA" id="ARBA00022777"/>
    </source>
</evidence>
<dbReference type="PANTHER" id="PTHR24421">
    <property type="entry name" value="NITRATE/NITRITE SENSOR PROTEIN NARX-RELATED"/>
    <property type="match status" value="1"/>
</dbReference>
<keyword evidence="1" id="KW-0808">Transferase</keyword>
<evidence type="ECO:0000259" key="6">
    <source>
        <dbReference type="Pfam" id="PF02518"/>
    </source>
</evidence>
<dbReference type="Pfam" id="PF04024">
    <property type="entry name" value="PspC"/>
    <property type="match status" value="1"/>
</dbReference>
<dbReference type="Proteomes" id="UP000642819">
    <property type="component" value="Unassembled WGS sequence"/>
</dbReference>
<keyword evidence="5" id="KW-0472">Membrane</keyword>
<feature type="transmembrane region" description="Helical" evidence="5">
    <location>
        <begin position="48"/>
        <end position="71"/>
    </location>
</feature>
<dbReference type="Gene3D" id="3.30.565.10">
    <property type="entry name" value="Histidine kinase-like ATPase, C-terminal domain"/>
    <property type="match status" value="1"/>
</dbReference>
<keyword evidence="9" id="KW-1185">Reference proteome</keyword>
<keyword evidence="2 8" id="KW-0418">Kinase</keyword>
<keyword evidence="5" id="KW-1133">Transmembrane helix</keyword>
<feature type="transmembrane region" description="Helical" evidence="5">
    <location>
        <begin position="187"/>
        <end position="207"/>
    </location>
</feature>
<dbReference type="RefSeq" id="WP_189351485.1">
    <property type="nucleotide sequence ID" value="NZ_BMXK01000018.1"/>
</dbReference>
<accession>A0ABQ3GKY9</accession>
<dbReference type="SUPFAM" id="SSF55874">
    <property type="entry name" value="ATPase domain of HSP90 chaperone/DNA topoisomerase II/histidine kinase"/>
    <property type="match status" value="1"/>
</dbReference>
<evidence type="ECO:0000256" key="5">
    <source>
        <dbReference type="SAM" id="Phobius"/>
    </source>
</evidence>
<feature type="region of interest" description="Disordered" evidence="4">
    <location>
        <begin position="435"/>
        <end position="456"/>
    </location>
</feature>
<comment type="caution">
    <text evidence="8">The sequence shown here is derived from an EMBL/GenBank/DDBJ whole genome shotgun (WGS) entry which is preliminary data.</text>
</comment>
<dbReference type="InterPro" id="IPR036890">
    <property type="entry name" value="HATPase_C_sf"/>
</dbReference>
<evidence type="ECO:0000256" key="3">
    <source>
        <dbReference type="ARBA" id="ARBA00023012"/>
    </source>
</evidence>
<evidence type="ECO:0000256" key="1">
    <source>
        <dbReference type="ARBA" id="ARBA00022679"/>
    </source>
</evidence>
<evidence type="ECO:0000259" key="7">
    <source>
        <dbReference type="Pfam" id="PF04024"/>
    </source>
</evidence>
<feature type="transmembrane region" description="Helical" evidence="5">
    <location>
        <begin position="112"/>
        <end position="132"/>
    </location>
</feature>
<evidence type="ECO:0000313" key="9">
    <source>
        <dbReference type="Proteomes" id="UP000642819"/>
    </source>
</evidence>
<keyword evidence="5" id="KW-0812">Transmembrane</keyword>
<dbReference type="PANTHER" id="PTHR24421:SF61">
    <property type="entry name" value="OXYGEN SENSOR HISTIDINE KINASE NREB"/>
    <property type="match status" value="1"/>
</dbReference>
<dbReference type="GO" id="GO:0016301">
    <property type="term" value="F:kinase activity"/>
    <property type="evidence" value="ECO:0007669"/>
    <property type="project" value="UniProtKB-KW"/>
</dbReference>